<name>A0A2S1QXV7_9FLAO</name>
<dbReference type="RefSeq" id="WP_108777937.1">
    <property type="nucleotide sequence ID" value="NZ_CP029186.1"/>
</dbReference>
<feature type="signal peptide" evidence="1">
    <location>
        <begin position="1"/>
        <end position="19"/>
    </location>
</feature>
<dbReference type="EMBL" id="CP029186">
    <property type="protein sequence ID" value="AWH85233.1"/>
    <property type="molecule type" value="Genomic_DNA"/>
</dbReference>
<keyword evidence="1" id="KW-0732">Signal</keyword>
<protein>
    <submittedName>
        <fullName evidence="2">Uncharacterized protein</fullName>
    </submittedName>
</protein>
<dbReference type="AlphaFoldDB" id="A0A2S1QXV7"/>
<dbReference type="OrthoDB" id="1340645at2"/>
<sequence length="274" mass="31433">MKKIILLVIAILSTLTAQSQKQADLASLPADWTKLSLMEDGQVVYNTCDGGNLRLTLYKEGGTWYLLAYGQQEDYLFEIKKATGSKTIVFDCVWKDTTDKQQFTFTWADKAKGLAKWEAKGWDWDFTFVSLWDEVSYLHIMQPCKECWDEGCEGMEEYTEPVDGIRAIFSNYAAYGESTDTKENKAAMTRALEKLKGKKLTQNDLHLLVNVWMYYDPTDYPDATERSYALLLANGTESVRAVKYMIAHPRYWESLESAPYADLPELLHRLEKGK</sequence>
<feature type="chain" id="PRO_5015409795" evidence="1">
    <location>
        <begin position="20"/>
        <end position="274"/>
    </location>
</feature>
<evidence type="ECO:0000313" key="3">
    <source>
        <dbReference type="Proteomes" id="UP000244929"/>
    </source>
</evidence>
<organism evidence="2 3">
    <name type="scientific">Flavobacterium album</name>
    <dbReference type="NCBI Taxonomy" id="2175091"/>
    <lineage>
        <taxon>Bacteria</taxon>
        <taxon>Pseudomonadati</taxon>
        <taxon>Bacteroidota</taxon>
        <taxon>Flavobacteriia</taxon>
        <taxon>Flavobacteriales</taxon>
        <taxon>Flavobacteriaceae</taxon>
        <taxon>Flavobacterium</taxon>
    </lineage>
</organism>
<dbReference type="Proteomes" id="UP000244929">
    <property type="component" value="Chromosome"/>
</dbReference>
<evidence type="ECO:0000256" key="1">
    <source>
        <dbReference type="SAM" id="SignalP"/>
    </source>
</evidence>
<reference evidence="2 3" key="1">
    <citation type="submission" date="2018-04" db="EMBL/GenBank/DDBJ databases">
        <title>Genome sequencing of Flavobacterium sp. HYN0059.</title>
        <authorList>
            <person name="Yi H."/>
            <person name="Baek C."/>
        </authorList>
    </citation>
    <scope>NUCLEOTIDE SEQUENCE [LARGE SCALE GENOMIC DNA]</scope>
    <source>
        <strain evidence="2 3">HYN0059</strain>
    </source>
</reference>
<evidence type="ECO:0000313" key="2">
    <source>
        <dbReference type="EMBL" id="AWH85233.1"/>
    </source>
</evidence>
<accession>A0A2S1QXV7</accession>
<keyword evidence="3" id="KW-1185">Reference proteome</keyword>
<dbReference type="KEGG" id="falb:HYN59_08930"/>
<gene>
    <name evidence="2" type="ORF">HYN59_08930</name>
</gene>
<proteinExistence type="predicted"/>